<protein>
    <submittedName>
        <fullName evidence="2">Uncharacterized protein</fullName>
    </submittedName>
</protein>
<evidence type="ECO:0000313" key="3">
    <source>
        <dbReference type="Proteomes" id="UP001482620"/>
    </source>
</evidence>
<feature type="transmembrane region" description="Helical" evidence="1">
    <location>
        <begin position="45"/>
        <end position="62"/>
    </location>
</feature>
<evidence type="ECO:0000313" key="2">
    <source>
        <dbReference type="EMBL" id="MEQ2229967.1"/>
    </source>
</evidence>
<accession>A0ABV0TAQ0</accession>
<organism evidence="2 3">
    <name type="scientific">Ilyodon furcidens</name>
    <name type="common">goldbreast splitfin</name>
    <dbReference type="NCBI Taxonomy" id="33524"/>
    <lineage>
        <taxon>Eukaryota</taxon>
        <taxon>Metazoa</taxon>
        <taxon>Chordata</taxon>
        <taxon>Craniata</taxon>
        <taxon>Vertebrata</taxon>
        <taxon>Euteleostomi</taxon>
        <taxon>Actinopterygii</taxon>
        <taxon>Neopterygii</taxon>
        <taxon>Teleostei</taxon>
        <taxon>Neoteleostei</taxon>
        <taxon>Acanthomorphata</taxon>
        <taxon>Ovalentaria</taxon>
        <taxon>Atherinomorphae</taxon>
        <taxon>Cyprinodontiformes</taxon>
        <taxon>Goodeidae</taxon>
        <taxon>Ilyodon</taxon>
    </lineage>
</organism>
<keyword evidence="3" id="KW-1185">Reference proteome</keyword>
<comment type="caution">
    <text evidence="2">The sequence shown here is derived from an EMBL/GenBank/DDBJ whole genome shotgun (WGS) entry which is preliminary data.</text>
</comment>
<dbReference type="EMBL" id="JAHRIQ010026047">
    <property type="protein sequence ID" value="MEQ2229967.1"/>
    <property type="molecule type" value="Genomic_DNA"/>
</dbReference>
<reference evidence="2 3" key="1">
    <citation type="submission" date="2021-06" db="EMBL/GenBank/DDBJ databases">
        <authorList>
            <person name="Palmer J.M."/>
        </authorList>
    </citation>
    <scope>NUCLEOTIDE SEQUENCE [LARGE SCALE GENOMIC DNA]</scope>
    <source>
        <strain evidence="3">if_2019</strain>
        <tissue evidence="2">Muscle</tissue>
    </source>
</reference>
<sequence length="105" mass="11759">MPFSSLTSVYKFTGFNGSLLVPSVTHGALCPALLLIPLEVFCVPLLLKSLLTTITFSLWMWVQRLWVERALLFTESHLTKTRSSSSCPSKAKSIFTFKAEKAFSR</sequence>
<proteinExistence type="predicted"/>
<feature type="transmembrane region" description="Helical" evidence="1">
    <location>
        <begin position="20"/>
        <end position="38"/>
    </location>
</feature>
<keyword evidence="1" id="KW-0812">Transmembrane</keyword>
<gene>
    <name evidence="2" type="ORF">ILYODFUR_024350</name>
</gene>
<name>A0ABV0TAQ0_9TELE</name>
<evidence type="ECO:0000256" key="1">
    <source>
        <dbReference type="SAM" id="Phobius"/>
    </source>
</evidence>
<keyword evidence="1" id="KW-0472">Membrane</keyword>
<keyword evidence="1" id="KW-1133">Transmembrane helix</keyword>
<dbReference type="Proteomes" id="UP001482620">
    <property type="component" value="Unassembled WGS sequence"/>
</dbReference>